<protein>
    <submittedName>
        <fullName evidence="2">Uncharacterized protein LOC108670733</fullName>
    </submittedName>
</protein>
<dbReference type="AlphaFoldDB" id="A0A8B7NJ87"/>
<reference evidence="2" key="1">
    <citation type="submission" date="2025-08" db="UniProtKB">
        <authorList>
            <consortium name="RefSeq"/>
        </authorList>
    </citation>
    <scope>IDENTIFICATION</scope>
    <source>
        <tissue evidence="2">Whole organism</tissue>
    </source>
</reference>
<evidence type="ECO:0000313" key="1">
    <source>
        <dbReference type="Proteomes" id="UP000694843"/>
    </source>
</evidence>
<gene>
    <name evidence="2" type="primary">LOC108670733</name>
</gene>
<keyword evidence="1" id="KW-1185">Reference proteome</keyword>
<dbReference type="GeneID" id="108670733"/>
<proteinExistence type="predicted"/>
<dbReference type="Proteomes" id="UP000694843">
    <property type="component" value="Unplaced"/>
</dbReference>
<sequence>MLHHAVPWRLWVVMEVFAQKKAQWVEFLEKAGSAELVLLNLCDSGSLCDDLLRHLPGSSVRLSQFSGPVGLSGAAALAAMARRSQLDIRLRVTAMPTETTEGNWRLDLYPASSDHASHTRQLPGGSHTRPPRLDIIAGEPCNPRDLADAIISLTPQDKRFSSLSLEFHLCNEKLSDEELRDLLQRLQDEDIRTSDLEEARGASLTHAVKFGRYLFLLLVIGDQMSPRELAVQSAAPDALKAMIERRHFLSRRDNF</sequence>
<evidence type="ECO:0000313" key="2">
    <source>
        <dbReference type="RefSeq" id="XP_018013714.1"/>
    </source>
</evidence>
<organism evidence="1 2">
    <name type="scientific">Hyalella azteca</name>
    <name type="common">Amphipod</name>
    <dbReference type="NCBI Taxonomy" id="294128"/>
    <lineage>
        <taxon>Eukaryota</taxon>
        <taxon>Metazoa</taxon>
        <taxon>Ecdysozoa</taxon>
        <taxon>Arthropoda</taxon>
        <taxon>Crustacea</taxon>
        <taxon>Multicrustacea</taxon>
        <taxon>Malacostraca</taxon>
        <taxon>Eumalacostraca</taxon>
        <taxon>Peracarida</taxon>
        <taxon>Amphipoda</taxon>
        <taxon>Senticaudata</taxon>
        <taxon>Talitrida</taxon>
        <taxon>Talitroidea</taxon>
        <taxon>Hyalellidae</taxon>
        <taxon>Hyalella</taxon>
    </lineage>
</organism>
<accession>A0A8B7NJ87</accession>
<name>A0A8B7NJ87_HYAAZ</name>
<dbReference type="KEGG" id="hazt:108670733"/>
<dbReference type="RefSeq" id="XP_018013714.1">
    <property type="nucleotide sequence ID" value="XM_018158225.1"/>
</dbReference>